<dbReference type="OrthoDB" id="3078732at2"/>
<evidence type="ECO:0008006" key="3">
    <source>
        <dbReference type="Google" id="ProtNLM"/>
    </source>
</evidence>
<accession>A0A517N158</accession>
<sequence length="81" mass="9291">MNNVQIKLLRSIERYDGEWGWYQLDRVVNPRDFPDGLTLMDVLRSLEVDGLIEQRPATPQNKYVITETGAATIKAVENEEA</sequence>
<dbReference type="EMBL" id="CP036263">
    <property type="protein sequence ID" value="QDT00866.1"/>
    <property type="molecule type" value="Genomic_DNA"/>
</dbReference>
<protein>
    <recommendedName>
        <fullName evidence="3">MarR family transcriptional regulator</fullName>
    </recommendedName>
</protein>
<gene>
    <name evidence="1" type="ORF">HG15A2_42080</name>
</gene>
<reference evidence="1 2" key="1">
    <citation type="submission" date="2019-02" db="EMBL/GenBank/DDBJ databases">
        <title>Deep-cultivation of Planctomycetes and their phenomic and genomic characterization uncovers novel biology.</title>
        <authorList>
            <person name="Wiegand S."/>
            <person name="Jogler M."/>
            <person name="Boedeker C."/>
            <person name="Pinto D."/>
            <person name="Vollmers J."/>
            <person name="Rivas-Marin E."/>
            <person name="Kohn T."/>
            <person name="Peeters S.H."/>
            <person name="Heuer A."/>
            <person name="Rast P."/>
            <person name="Oberbeckmann S."/>
            <person name="Bunk B."/>
            <person name="Jeske O."/>
            <person name="Meyerdierks A."/>
            <person name="Storesund J.E."/>
            <person name="Kallscheuer N."/>
            <person name="Luecker S."/>
            <person name="Lage O.M."/>
            <person name="Pohl T."/>
            <person name="Merkel B.J."/>
            <person name="Hornburger P."/>
            <person name="Mueller R.-W."/>
            <person name="Bruemmer F."/>
            <person name="Labrenz M."/>
            <person name="Spormann A.M."/>
            <person name="Op den Camp H."/>
            <person name="Overmann J."/>
            <person name="Amann R."/>
            <person name="Jetten M.S.M."/>
            <person name="Mascher T."/>
            <person name="Medema M.H."/>
            <person name="Devos D.P."/>
            <person name="Kaster A.-K."/>
            <person name="Ovreas L."/>
            <person name="Rohde M."/>
            <person name="Galperin M.Y."/>
            <person name="Jogler C."/>
        </authorList>
    </citation>
    <scope>NUCLEOTIDE SEQUENCE [LARGE SCALE GENOMIC DNA]</scope>
    <source>
        <strain evidence="1 2">HG15A2</strain>
    </source>
</reference>
<evidence type="ECO:0000313" key="1">
    <source>
        <dbReference type="EMBL" id="QDT00866.1"/>
    </source>
</evidence>
<evidence type="ECO:0000313" key="2">
    <source>
        <dbReference type="Proteomes" id="UP000319852"/>
    </source>
</evidence>
<name>A0A517N158_9BACT</name>
<keyword evidence="2" id="KW-1185">Reference proteome</keyword>
<dbReference type="KEGG" id="amob:HG15A2_42080"/>
<proteinExistence type="predicted"/>
<dbReference type="Proteomes" id="UP000319852">
    <property type="component" value="Chromosome"/>
</dbReference>
<dbReference type="AlphaFoldDB" id="A0A517N158"/>
<organism evidence="1 2">
    <name type="scientific">Adhaeretor mobilis</name>
    <dbReference type="NCBI Taxonomy" id="1930276"/>
    <lineage>
        <taxon>Bacteria</taxon>
        <taxon>Pseudomonadati</taxon>
        <taxon>Planctomycetota</taxon>
        <taxon>Planctomycetia</taxon>
        <taxon>Pirellulales</taxon>
        <taxon>Lacipirellulaceae</taxon>
        <taxon>Adhaeretor</taxon>
    </lineage>
</organism>
<dbReference type="RefSeq" id="WP_145062642.1">
    <property type="nucleotide sequence ID" value="NZ_CP036263.1"/>
</dbReference>